<proteinExistence type="predicted"/>
<accession>A0ABY6LWF3</accession>
<keyword evidence="2" id="KW-1185">Reference proteome</keyword>
<protein>
    <submittedName>
        <fullName evidence="1">Uncharacterized protein</fullName>
    </submittedName>
</protein>
<sequence length="253" mass="28886">MQDGGSPHIYRGAKQLLKDTFGEIRGISRHFIYQWPPLSPDLTPYNFGYGGRTQGWKPKRLLMAGGEWSPNGFHVFGGLASTTSSSDTGTVGIGLIHPGPELLDGSHSQLTDPTSRRFHQLPGDAIALKKEATWWTSSKRCCLKKSDCCLPPTPVYFLEYSRRFYQPLCPVLRPLSFTVKQLLSMLCELETKKLLKILKLKTEKLVKLFKLKIRLCRLKTKKLVKLFKLKTRLCWLKNQETREALQAQHQELK</sequence>
<reference evidence="1 2" key="1">
    <citation type="submission" date="2022-03" db="EMBL/GenBank/DDBJ databases">
        <title>A chromosomal length assembly of Cordylochernes scorpioides.</title>
        <authorList>
            <person name="Zeh D."/>
            <person name="Zeh J."/>
        </authorList>
    </citation>
    <scope>NUCLEOTIDE SEQUENCE [LARGE SCALE GENOMIC DNA]</scope>
    <source>
        <strain evidence="1">IN4F17</strain>
        <tissue evidence="1">Whole Body</tissue>
    </source>
</reference>
<evidence type="ECO:0000313" key="1">
    <source>
        <dbReference type="EMBL" id="UYV84697.1"/>
    </source>
</evidence>
<dbReference type="Proteomes" id="UP001235939">
    <property type="component" value="Chromosome X"/>
</dbReference>
<organism evidence="1 2">
    <name type="scientific">Cordylochernes scorpioides</name>
    <dbReference type="NCBI Taxonomy" id="51811"/>
    <lineage>
        <taxon>Eukaryota</taxon>
        <taxon>Metazoa</taxon>
        <taxon>Ecdysozoa</taxon>
        <taxon>Arthropoda</taxon>
        <taxon>Chelicerata</taxon>
        <taxon>Arachnida</taxon>
        <taxon>Pseudoscorpiones</taxon>
        <taxon>Cheliferoidea</taxon>
        <taxon>Chernetidae</taxon>
        <taxon>Cordylochernes</taxon>
    </lineage>
</organism>
<gene>
    <name evidence="1" type="ORF">LAZ67_X003125</name>
</gene>
<name>A0ABY6LWF3_9ARAC</name>
<dbReference type="EMBL" id="CP092886">
    <property type="protein sequence ID" value="UYV84697.1"/>
    <property type="molecule type" value="Genomic_DNA"/>
</dbReference>
<evidence type="ECO:0000313" key="2">
    <source>
        <dbReference type="Proteomes" id="UP001235939"/>
    </source>
</evidence>